<dbReference type="AlphaFoldDB" id="B9S0R5"/>
<reference evidence="2" key="1">
    <citation type="journal article" date="2010" name="Nat. Biotechnol.">
        <title>Draft genome sequence of the oilseed species Ricinus communis.</title>
        <authorList>
            <person name="Chan A.P."/>
            <person name="Crabtree J."/>
            <person name="Zhao Q."/>
            <person name="Lorenzi H."/>
            <person name="Orvis J."/>
            <person name="Puiu D."/>
            <person name="Melake-Berhan A."/>
            <person name="Jones K.M."/>
            <person name="Redman J."/>
            <person name="Chen G."/>
            <person name="Cahoon E.B."/>
            <person name="Gedil M."/>
            <person name="Stanke M."/>
            <person name="Haas B.J."/>
            <person name="Wortman J.R."/>
            <person name="Fraser-Liggett C.M."/>
            <person name="Ravel J."/>
            <person name="Rabinowicz P.D."/>
        </authorList>
    </citation>
    <scope>NUCLEOTIDE SEQUENCE [LARGE SCALE GENOMIC DNA]</scope>
    <source>
        <strain evidence="2">cv. Hale</strain>
    </source>
</reference>
<organism evidence="1 2">
    <name type="scientific">Ricinus communis</name>
    <name type="common">Castor bean</name>
    <dbReference type="NCBI Taxonomy" id="3988"/>
    <lineage>
        <taxon>Eukaryota</taxon>
        <taxon>Viridiplantae</taxon>
        <taxon>Streptophyta</taxon>
        <taxon>Embryophyta</taxon>
        <taxon>Tracheophyta</taxon>
        <taxon>Spermatophyta</taxon>
        <taxon>Magnoliopsida</taxon>
        <taxon>eudicotyledons</taxon>
        <taxon>Gunneridae</taxon>
        <taxon>Pentapetalae</taxon>
        <taxon>rosids</taxon>
        <taxon>fabids</taxon>
        <taxon>Malpighiales</taxon>
        <taxon>Euphorbiaceae</taxon>
        <taxon>Acalyphoideae</taxon>
        <taxon>Acalypheae</taxon>
        <taxon>Ricinus</taxon>
    </lineage>
</organism>
<proteinExistence type="predicted"/>
<dbReference type="eggNOG" id="KOG1075">
    <property type="taxonomic scope" value="Eukaryota"/>
</dbReference>
<dbReference type="Proteomes" id="UP000008311">
    <property type="component" value="Unassembled WGS sequence"/>
</dbReference>
<accession>B9S0R5</accession>
<protein>
    <recommendedName>
        <fullName evidence="3">Reverse transcriptase zinc-binding domain-containing protein</fullName>
    </recommendedName>
</protein>
<evidence type="ECO:0000313" key="2">
    <source>
        <dbReference type="Proteomes" id="UP000008311"/>
    </source>
</evidence>
<dbReference type="InParanoid" id="B9S0R5"/>
<sequence length="429" mass="48630">MYEFRLWKPLTFSSHGPGLFHLLFADDTVLFEEATEEHMGIIIACLNEFFHASRQLVNFQKSSLFVSPNVDSGVVKKVSLMSSISLTMYLGMYLGALSIHGRVSNNALQFLIDRTCQIPYGVINGMRSYVEILFREQIMNKRGLVLFDGRKWLSPNSWWVRDSGFEKVIRNKYMKGGRDINCPRKNQITSSIWRGIQAGAPLVSKGRGWDWGKLNGILPIDIGQRLAAFLLSEDSGAQDGEIWKFSKNSDFFIKTAYVALHHVGLRKNARVWKLVWRVVVPQGICMYLWLIVQDKILSNTERVKKDFCGILTLILRDHQQALFGSARTLVPEFHFYANQDREKEVSSLGAFTVDSLSYQKAWFIKAYAIEVERAWNNCSSVVPGSKVVMRLIGWIAPPLNCIRNMSGCSERNPGRAAGGGRFMIIVVIG</sequence>
<evidence type="ECO:0000313" key="1">
    <source>
        <dbReference type="EMBL" id="EEF42795.1"/>
    </source>
</evidence>
<gene>
    <name evidence="1" type="ORF">RCOM_1222130</name>
</gene>
<dbReference type="EMBL" id="EQ973839">
    <property type="protein sequence ID" value="EEF42795.1"/>
    <property type="molecule type" value="Genomic_DNA"/>
</dbReference>
<name>B9S0R5_RICCO</name>
<evidence type="ECO:0008006" key="3">
    <source>
        <dbReference type="Google" id="ProtNLM"/>
    </source>
</evidence>
<keyword evidence="2" id="KW-1185">Reference proteome</keyword>